<accession>A0A8T0X8X0</accession>
<dbReference type="Proteomes" id="UP000823388">
    <property type="component" value="Chromosome 1K"/>
</dbReference>
<feature type="compositionally biased region" description="Basic and acidic residues" evidence="1">
    <location>
        <begin position="369"/>
        <end position="384"/>
    </location>
</feature>
<feature type="compositionally biased region" description="Basic residues" evidence="1">
    <location>
        <begin position="101"/>
        <end position="128"/>
    </location>
</feature>
<sequence length="460" mass="48469">MPPLLRLGARRRRPASSPSTGARGRRCPPKLADVAAPWSSRTSRSPPPLEFAAAPLARRSNSRAMCGGDGACGLRPRGHGGGRQTPPLSRHYLRANVAPPRHARRRRRCLRLLHRRRRRSSRPPHAPRQHGSQLPRRRRRRSSQPPRRGGVVHGSRTGGASELAAPTRAAATWLAAPAQAAASELAAPTRAAAAWLAAPAQAAAAELVAPTRAAAAWLAALAAGEGRARGWEGGGGGGGGGGSRRGLCPCSPRAREERRRRWASARNPHPRRCCCWARHGHRRHGRAEASASAAPMEGGGGGRGRRIHLGLLPQHHSPPPPRSLAAGAMVPLPPWTCGGRGLTGGAGVAGGGALARSPSPRALQLLAGEGKEEGRAGTEEERRAGSGRSGAQVGGSPEVGVRHGGRRLAEAGARCVRQPCLLSLKDVKVEDDKTQRPFCIYSCPLKGYGPKWHNLTSSWS</sequence>
<evidence type="ECO:0000313" key="3">
    <source>
        <dbReference type="Proteomes" id="UP000823388"/>
    </source>
</evidence>
<dbReference type="EMBL" id="CM029037">
    <property type="protein sequence ID" value="KAG2655417.1"/>
    <property type="molecule type" value="Genomic_DNA"/>
</dbReference>
<feature type="region of interest" description="Disordered" evidence="1">
    <location>
        <begin position="367"/>
        <end position="401"/>
    </location>
</feature>
<feature type="region of interest" description="Disordered" evidence="1">
    <location>
        <begin position="1"/>
        <end position="162"/>
    </location>
</feature>
<organism evidence="2 3">
    <name type="scientific">Panicum virgatum</name>
    <name type="common">Blackwell switchgrass</name>
    <dbReference type="NCBI Taxonomy" id="38727"/>
    <lineage>
        <taxon>Eukaryota</taxon>
        <taxon>Viridiplantae</taxon>
        <taxon>Streptophyta</taxon>
        <taxon>Embryophyta</taxon>
        <taxon>Tracheophyta</taxon>
        <taxon>Spermatophyta</taxon>
        <taxon>Magnoliopsida</taxon>
        <taxon>Liliopsida</taxon>
        <taxon>Poales</taxon>
        <taxon>Poaceae</taxon>
        <taxon>PACMAD clade</taxon>
        <taxon>Panicoideae</taxon>
        <taxon>Panicodae</taxon>
        <taxon>Paniceae</taxon>
        <taxon>Panicinae</taxon>
        <taxon>Panicum</taxon>
        <taxon>Panicum sect. Hiantes</taxon>
    </lineage>
</organism>
<protein>
    <submittedName>
        <fullName evidence="2">Uncharacterized protein</fullName>
    </submittedName>
</protein>
<feature type="compositionally biased region" description="Low complexity" evidence="1">
    <location>
        <begin position="37"/>
        <end position="57"/>
    </location>
</feature>
<name>A0A8T0X8X0_PANVG</name>
<reference evidence="2" key="1">
    <citation type="submission" date="2020-05" db="EMBL/GenBank/DDBJ databases">
        <title>WGS assembly of Panicum virgatum.</title>
        <authorList>
            <person name="Lovell J.T."/>
            <person name="Jenkins J."/>
            <person name="Shu S."/>
            <person name="Juenger T.E."/>
            <person name="Schmutz J."/>
        </authorList>
    </citation>
    <scope>NUCLEOTIDE SEQUENCE</scope>
    <source>
        <strain evidence="2">AP13</strain>
    </source>
</reference>
<evidence type="ECO:0000313" key="2">
    <source>
        <dbReference type="EMBL" id="KAG2655417.1"/>
    </source>
</evidence>
<gene>
    <name evidence="2" type="ORF">PVAP13_1KG010350</name>
</gene>
<evidence type="ECO:0000256" key="1">
    <source>
        <dbReference type="SAM" id="MobiDB-lite"/>
    </source>
</evidence>
<proteinExistence type="predicted"/>
<dbReference type="AlphaFoldDB" id="A0A8T0X8X0"/>
<comment type="caution">
    <text evidence="2">The sequence shown here is derived from an EMBL/GenBank/DDBJ whole genome shotgun (WGS) entry which is preliminary data.</text>
</comment>
<keyword evidence="3" id="KW-1185">Reference proteome</keyword>